<dbReference type="InterPro" id="IPR045111">
    <property type="entry name" value="Vps41/Vps8"/>
</dbReference>
<evidence type="ECO:0000313" key="7">
    <source>
        <dbReference type="Proteomes" id="UP000002499"/>
    </source>
</evidence>
<reference evidence="6 7" key="1">
    <citation type="journal article" date="2011" name="PLoS Genet.">
        <title>Genome sequencing and comparative transcriptomics of the model entomopathogenic fungi Metarhizium anisopliae and M. acridum.</title>
        <authorList>
            <person name="Gao Q."/>
            <person name="Jin K."/>
            <person name="Ying S.H."/>
            <person name="Zhang Y."/>
            <person name="Xiao G."/>
            <person name="Shang Y."/>
            <person name="Duan Z."/>
            <person name="Hu X."/>
            <person name="Xie X.Q."/>
            <person name="Zhou G."/>
            <person name="Peng G."/>
            <person name="Luo Z."/>
            <person name="Huang W."/>
            <person name="Wang B."/>
            <person name="Fang W."/>
            <person name="Wang S."/>
            <person name="Zhong Y."/>
            <person name="Ma L.J."/>
            <person name="St Leger R.J."/>
            <person name="Zhao G.P."/>
            <person name="Pei Y."/>
            <person name="Feng M.G."/>
            <person name="Xia Y."/>
            <person name="Wang C."/>
        </authorList>
    </citation>
    <scope>NUCLEOTIDE SEQUENCE [LARGE SCALE GENOMIC DNA]</scope>
    <source>
        <strain evidence="6 7">CQMa 102</strain>
    </source>
</reference>
<dbReference type="PANTHER" id="PTHR12616:SF1">
    <property type="entry name" value="VACUOLAR PROTEIN SORTING-ASSOCIATED PROTEIN 41 HOMOLOG"/>
    <property type="match status" value="1"/>
</dbReference>
<keyword evidence="7" id="KW-1185">Reference proteome</keyword>
<dbReference type="InterPro" id="IPR011990">
    <property type="entry name" value="TPR-like_helical_dom_sf"/>
</dbReference>
<feature type="region of interest" description="Disordered" evidence="4">
    <location>
        <begin position="171"/>
        <end position="222"/>
    </location>
</feature>
<organism evidence="7">
    <name type="scientific">Metarhizium acridum (strain CQMa 102)</name>
    <dbReference type="NCBI Taxonomy" id="655827"/>
    <lineage>
        <taxon>Eukaryota</taxon>
        <taxon>Fungi</taxon>
        <taxon>Dikarya</taxon>
        <taxon>Ascomycota</taxon>
        <taxon>Pezizomycotina</taxon>
        <taxon>Sordariomycetes</taxon>
        <taxon>Hypocreomycetidae</taxon>
        <taxon>Hypocreales</taxon>
        <taxon>Clavicipitaceae</taxon>
        <taxon>Metarhizium</taxon>
    </lineage>
</organism>
<feature type="region of interest" description="Disordered" evidence="4">
    <location>
        <begin position="1186"/>
        <end position="1235"/>
    </location>
</feature>
<dbReference type="Pfam" id="PF23411">
    <property type="entry name" value="Beta-prop_Vps41"/>
    <property type="match status" value="2"/>
</dbReference>
<dbReference type="EMBL" id="GL698623">
    <property type="protein sequence ID" value="EFY84477.1"/>
    <property type="molecule type" value="Genomic_DNA"/>
</dbReference>
<feature type="compositionally biased region" description="Acidic residues" evidence="4">
    <location>
        <begin position="61"/>
        <end position="103"/>
    </location>
</feature>
<dbReference type="InParanoid" id="E9EHY6"/>
<dbReference type="Pfam" id="PF23556">
    <property type="entry name" value="TPR_Vps41"/>
    <property type="match status" value="1"/>
</dbReference>
<dbReference type="GO" id="GO:0034058">
    <property type="term" value="P:endosomal vesicle fusion"/>
    <property type="evidence" value="ECO:0007669"/>
    <property type="project" value="TreeGrafter"/>
</dbReference>
<dbReference type="KEGG" id="maw:19253795"/>
<dbReference type="InterPro" id="IPR036322">
    <property type="entry name" value="WD40_repeat_dom_sf"/>
</dbReference>
<dbReference type="GO" id="GO:0006623">
    <property type="term" value="P:protein targeting to vacuole"/>
    <property type="evidence" value="ECO:0007669"/>
    <property type="project" value="InterPro"/>
</dbReference>
<dbReference type="GO" id="GO:0009267">
    <property type="term" value="P:cellular response to starvation"/>
    <property type="evidence" value="ECO:0007669"/>
    <property type="project" value="TreeGrafter"/>
</dbReference>
<dbReference type="GO" id="GO:0016236">
    <property type="term" value="P:macroautophagy"/>
    <property type="evidence" value="ECO:0007669"/>
    <property type="project" value="TreeGrafter"/>
</dbReference>
<dbReference type="GO" id="GO:0005770">
    <property type="term" value="C:late endosome"/>
    <property type="evidence" value="ECO:0007669"/>
    <property type="project" value="TreeGrafter"/>
</dbReference>
<evidence type="ECO:0000256" key="3">
    <source>
        <dbReference type="PROSITE-ProRule" id="PRU01006"/>
    </source>
</evidence>
<dbReference type="InterPro" id="IPR057780">
    <property type="entry name" value="Beta-prop_Vps41"/>
</dbReference>
<dbReference type="PROSITE" id="PS50236">
    <property type="entry name" value="CHCR"/>
    <property type="match status" value="1"/>
</dbReference>
<dbReference type="SUPFAM" id="SSF50978">
    <property type="entry name" value="WD40 repeat-like"/>
    <property type="match status" value="1"/>
</dbReference>
<dbReference type="eggNOG" id="KOG2066">
    <property type="taxonomic scope" value="Eukaryota"/>
</dbReference>
<dbReference type="STRING" id="655827.E9EHY6"/>
<gene>
    <name evidence="6" type="ORF">MAC_09484</name>
</gene>
<dbReference type="HOGENOM" id="CLU_001285_0_0_1"/>
<evidence type="ECO:0000256" key="4">
    <source>
        <dbReference type="SAM" id="MobiDB-lite"/>
    </source>
</evidence>
<dbReference type="PANTHER" id="PTHR12616">
    <property type="entry name" value="VACUOLAR PROTEIN SORTING VPS41"/>
    <property type="match status" value="1"/>
</dbReference>
<feature type="compositionally biased region" description="Low complexity" evidence="4">
    <location>
        <begin position="511"/>
        <end position="522"/>
    </location>
</feature>
<evidence type="ECO:0000313" key="6">
    <source>
        <dbReference type="EMBL" id="EFY84477.1"/>
    </source>
</evidence>
<feature type="domain" description="Vps41 beta-propeller" evidence="5">
    <location>
        <begin position="423"/>
        <end position="571"/>
    </location>
</feature>
<feature type="region of interest" description="Disordered" evidence="4">
    <location>
        <begin position="490"/>
        <end position="535"/>
    </location>
</feature>
<sequence>MTDQSDRAAGRLGPEPQDTPGTAPDDKAVNDPAALVADGRGGLVSVEGNEPCAASAGQGCGDDDNEGEQPEDGGGEEEDDDDEEEDDDDDDDDEDDEDEEDEEPRLKYARLTQSLSGLYRNGDATSAFLVGGDKMIIGTHNGNINVIQLANLQPLRIYHAHSASVTSISISPYPPPLPHDRIETPARPQQPQLQPSPRPDTSPAGASRRPKEPAQVPRIPSNDIYISTSSMDGNVCVQSLLDMKDVHLRNFARPVQAVALSPEFKSDRTYLSGGLAGQLILTVGGGQGRSTSTTTGTAVAAASGWLGTMGLGANTGKDTVLHSGEGTISSIKWSLSGKYVAWLNEFGIKFMRSKLHLESAEAEGAWHRIGHCDRPQTDEWDTMASVWKGRLEWIDEQAIETGESRSSGDGTVNLVTPTSKKTVERLLVGWGSTIWIIHVHHGASSGGRHGRDKPFGRAEVAKILRMDCIISGISLYTQSTLLVLAFCPTDEEDDDDETPEKAARGHKSKISAGSAGSEPSGGIRRRQNNQPPELRLIDLDSQMEVDKDRLGVSRFERLGPADYHLGLLPAQAAATAVASRGALEALAGFGNDMWNAAINPKSLFSSGASIISKDSGDDAASVSKTLSATGTLRRGQVKGSGPVTVHPSLTKPGIKIFIHSPYDCILGTKRDLADHLAWLVEHEQFQLAWELLDENPEIIATTPERPGDVPPATPSKGQAAADEFFDGDSVVESTQQDIQSHSVGEKRRIGELWIQQLIENGSWRRAGEVCAKVLATPGRWEKWVWTFVGAKHFDEITPYIPSQPMHPPLPTTIYEVVLGHYIQNDKPRFRELLDQWSTDLFDVRAITTALENQLKFRDVQEDSIEDGEKGRDWLIVMESLARLYEAGGRHREALKFYIKLHDADSVFRLIRDRHLVEAVADDIPGFIGLRVSLERMKQMTEQDLVEATSEAITLLVDEAQHGLVRPDVVVEQLEAKKLYLYLFFYLRGLWRGQGIREHSAENIDRLVMDSQSLVDGYADLAVHLFATYDRPLLMEFLKSSTSYTFDKAVQECEACSYHDELVYLYSKTGQMKRALHLIIDRLKNVQKAIEFAKEQDDPDLWNDLLDYSMDKPSFIRALLEQVGTAINPITLVRRIPEGLEIQGLREGLTHMMKEHELQHSISSGVAQVLRSELAAAQNDLRSGQQKGIKFEVVQPGTGKSPNISSKGQAGTDKGVGGKSDNGTLQHHHTAPQPGRCASCHKPFTEFEMETILGFACGHVFHVSHLLELLHRGKNADTDLGGAGSENGRYSIGMKVMRARLLRDKVREGCPICH</sequence>
<keyword evidence="1" id="KW-0813">Transport</keyword>
<dbReference type="SMART" id="SM00299">
    <property type="entry name" value="CLH"/>
    <property type="match status" value="1"/>
</dbReference>
<dbReference type="InterPro" id="IPR015943">
    <property type="entry name" value="WD40/YVTN_repeat-like_dom_sf"/>
</dbReference>
<dbReference type="GO" id="GO:0030897">
    <property type="term" value="C:HOPS complex"/>
    <property type="evidence" value="ECO:0007669"/>
    <property type="project" value="TreeGrafter"/>
</dbReference>
<feature type="domain" description="Vps41 beta-propeller" evidence="5">
    <location>
        <begin position="223"/>
        <end position="285"/>
    </location>
</feature>
<feature type="repeat" description="CHCR" evidence="3">
    <location>
        <begin position="957"/>
        <end position="1117"/>
    </location>
</feature>
<protein>
    <submittedName>
        <fullName evidence="6">Vacuolar assembly protein, putative</fullName>
    </submittedName>
</protein>
<evidence type="ECO:0000256" key="1">
    <source>
        <dbReference type="ARBA" id="ARBA00022448"/>
    </source>
</evidence>
<evidence type="ECO:0000259" key="5">
    <source>
        <dbReference type="Pfam" id="PF23411"/>
    </source>
</evidence>
<evidence type="ECO:0000256" key="2">
    <source>
        <dbReference type="ARBA" id="ARBA00022927"/>
    </source>
</evidence>
<dbReference type="OrthoDB" id="244107at2759"/>
<dbReference type="GeneID" id="19253795"/>
<dbReference type="FunCoup" id="E9EHY6">
    <property type="interactions" value="646"/>
</dbReference>
<dbReference type="Gene3D" id="1.25.40.10">
    <property type="entry name" value="Tetratricopeptide repeat domain"/>
    <property type="match status" value="1"/>
</dbReference>
<keyword evidence="2" id="KW-0653">Protein transport</keyword>
<dbReference type="Proteomes" id="UP000002499">
    <property type="component" value="Unassembled WGS sequence"/>
</dbReference>
<name>E9EHY6_METAQ</name>
<proteinExistence type="predicted"/>
<accession>E9EHY6</accession>
<feature type="region of interest" description="Disordered" evidence="4">
    <location>
        <begin position="1"/>
        <end position="107"/>
    </location>
</feature>
<feature type="compositionally biased region" description="Polar residues" evidence="4">
    <location>
        <begin position="1197"/>
        <end position="1208"/>
    </location>
</feature>
<dbReference type="InterPro" id="IPR000547">
    <property type="entry name" value="Clathrin_H-chain/VPS_repeat"/>
</dbReference>
<dbReference type="OMA" id="CYIRLQD"/>
<dbReference type="CDD" id="cd16448">
    <property type="entry name" value="RING-H2"/>
    <property type="match status" value="1"/>
</dbReference>
<dbReference type="Gene3D" id="2.130.10.10">
    <property type="entry name" value="YVTN repeat-like/Quinoprotein amine dehydrogenase"/>
    <property type="match status" value="1"/>
</dbReference>